<dbReference type="InterPro" id="IPR056596">
    <property type="entry name" value="FLAD1_M"/>
</dbReference>
<dbReference type="PANTHER" id="PTHR13939:SF0">
    <property type="entry name" value="NMN AMIDOHYDROLASE-LIKE PROTEIN YFAY"/>
    <property type="match status" value="1"/>
</dbReference>
<accession>A0AAV8V3Z1</accession>
<evidence type="ECO:0000313" key="2">
    <source>
        <dbReference type="EMBL" id="KAJ8909189.1"/>
    </source>
</evidence>
<reference evidence="2 3" key="1">
    <citation type="journal article" date="2023" name="Nat. Commun.">
        <title>Origin of minicircular mitochondrial genomes in red algae.</title>
        <authorList>
            <person name="Lee Y."/>
            <person name="Cho C.H."/>
            <person name="Lee Y.M."/>
            <person name="Park S.I."/>
            <person name="Yang J.H."/>
            <person name="West J.A."/>
            <person name="Bhattacharya D."/>
            <person name="Yoon H.S."/>
        </authorList>
    </citation>
    <scope>NUCLEOTIDE SEQUENCE [LARGE SCALE GENOMIC DNA]</scope>
    <source>
        <strain evidence="2 3">CCMP1338</strain>
        <tissue evidence="2">Whole cell</tissue>
    </source>
</reference>
<sequence length="301" mass="32664">MVGGEGLAGIGRMAFCLGSSRVLGGRVVSGLRGHRCVQRMRMSGVPVRKSAAALIIGDEILTGKTVDTNSNFLAKFLFARGVDLKRVEVIPDDMEDIGDSVKRLSNNFDYVFTSGGIGPTHDDLTASLPHREFLDAIARAYGLDLEVDESIVAEMKRIQPDGEVNESRLRMATIPTKCEKLETEGLWVPLVVVNGNVYILPGVPVILERMVNAASSRFGNGLPPRSRRIVYTKMHEGDLAESVGKIANKYPQVAIGSYPRTDKTHKYNVKITLEADDQAQVEAAASEVVLAINGVDDANKL</sequence>
<evidence type="ECO:0000259" key="1">
    <source>
        <dbReference type="SMART" id="SM00852"/>
    </source>
</evidence>
<dbReference type="Gene3D" id="3.40.980.10">
    <property type="entry name" value="MoaB/Mog-like domain"/>
    <property type="match status" value="1"/>
</dbReference>
<name>A0AAV8V3Z1_9RHOD</name>
<protein>
    <recommendedName>
        <fullName evidence="1">MoaB/Mog domain-containing protein</fullName>
    </recommendedName>
</protein>
<dbReference type="CDD" id="cd00885">
    <property type="entry name" value="cinA"/>
    <property type="match status" value="1"/>
</dbReference>
<dbReference type="InterPro" id="IPR050101">
    <property type="entry name" value="CinA"/>
</dbReference>
<feature type="domain" description="MoaB/Mog" evidence="1">
    <location>
        <begin position="52"/>
        <end position="221"/>
    </location>
</feature>
<keyword evidence="3" id="KW-1185">Reference proteome</keyword>
<dbReference type="InterPro" id="IPR036425">
    <property type="entry name" value="MoaB/Mog-like_dom_sf"/>
</dbReference>
<dbReference type="Pfam" id="PF00994">
    <property type="entry name" value="MoCF_biosynth"/>
    <property type="match status" value="1"/>
</dbReference>
<proteinExistence type="predicted"/>
<organism evidence="2 3">
    <name type="scientific">Rhodosorus marinus</name>
    <dbReference type="NCBI Taxonomy" id="101924"/>
    <lineage>
        <taxon>Eukaryota</taxon>
        <taxon>Rhodophyta</taxon>
        <taxon>Stylonematophyceae</taxon>
        <taxon>Stylonematales</taxon>
        <taxon>Stylonemataceae</taxon>
        <taxon>Rhodosorus</taxon>
    </lineage>
</organism>
<gene>
    <name evidence="2" type="ORF">NDN08_005881</name>
</gene>
<dbReference type="Pfam" id="PF24102">
    <property type="entry name" value="FLAD1_M"/>
    <property type="match status" value="1"/>
</dbReference>
<evidence type="ECO:0000313" key="3">
    <source>
        <dbReference type="Proteomes" id="UP001157974"/>
    </source>
</evidence>
<comment type="caution">
    <text evidence="2">The sequence shown here is derived from an EMBL/GenBank/DDBJ whole genome shotgun (WGS) entry which is preliminary data.</text>
</comment>
<dbReference type="AlphaFoldDB" id="A0AAV8V3Z1"/>
<dbReference type="EMBL" id="JAMWBK010000001">
    <property type="protein sequence ID" value="KAJ8909189.1"/>
    <property type="molecule type" value="Genomic_DNA"/>
</dbReference>
<dbReference type="SMART" id="SM00852">
    <property type="entry name" value="MoCF_biosynth"/>
    <property type="match status" value="1"/>
</dbReference>
<dbReference type="InterPro" id="IPR001453">
    <property type="entry name" value="MoaB/Mog_dom"/>
</dbReference>
<dbReference type="Proteomes" id="UP001157974">
    <property type="component" value="Unassembled WGS sequence"/>
</dbReference>
<dbReference type="PANTHER" id="PTHR13939">
    <property type="entry name" value="NICOTINAMIDE-NUCLEOTIDE AMIDOHYDROLASE PNCC"/>
    <property type="match status" value="1"/>
</dbReference>
<dbReference type="SUPFAM" id="SSF53218">
    <property type="entry name" value="Molybdenum cofactor biosynthesis proteins"/>
    <property type="match status" value="1"/>
</dbReference>